<keyword evidence="11" id="KW-1185">Reference proteome</keyword>
<dbReference type="PANTHER" id="PTHR43570">
    <property type="entry name" value="ALDEHYDE DEHYDROGENASE"/>
    <property type="match status" value="1"/>
</dbReference>
<dbReference type="PANTHER" id="PTHR43570:SF11">
    <property type="entry name" value="ALDEHYDE DEHYDROGENASE"/>
    <property type="match status" value="1"/>
</dbReference>
<evidence type="ECO:0000256" key="3">
    <source>
        <dbReference type="ARBA" id="ARBA00023002"/>
    </source>
</evidence>
<dbReference type="FunFam" id="3.40.605.10:FF:000004">
    <property type="entry name" value="Aldehyde dehydrogenase"/>
    <property type="match status" value="1"/>
</dbReference>
<dbReference type="Pfam" id="PF00171">
    <property type="entry name" value="Aldedh"/>
    <property type="match status" value="1"/>
</dbReference>
<dbReference type="AlphaFoldDB" id="A0A9P8LJN1"/>
<evidence type="ECO:0000256" key="8">
    <source>
        <dbReference type="RuleBase" id="RU003345"/>
    </source>
</evidence>
<dbReference type="InterPro" id="IPR016163">
    <property type="entry name" value="Ald_DH_C"/>
</dbReference>
<dbReference type="InterPro" id="IPR016161">
    <property type="entry name" value="Ald_DH/histidinol_DH"/>
</dbReference>
<evidence type="ECO:0000259" key="9">
    <source>
        <dbReference type="Pfam" id="PF00171"/>
    </source>
</evidence>
<dbReference type="GO" id="GO:0004029">
    <property type="term" value="F:aldehyde dehydrogenase (NAD+) activity"/>
    <property type="evidence" value="ECO:0007669"/>
    <property type="project" value="TreeGrafter"/>
</dbReference>
<proteinExistence type="inferred from homology"/>
<evidence type="ECO:0000256" key="7">
    <source>
        <dbReference type="PROSITE-ProRule" id="PRU10007"/>
    </source>
</evidence>
<dbReference type="CDD" id="cd07135">
    <property type="entry name" value="ALDH_F14-YMR110C"/>
    <property type="match status" value="1"/>
</dbReference>
<dbReference type="Gene3D" id="3.40.309.10">
    <property type="entry name" value="Aldehyde Dehydrogenase, Chain A, domain 2"/>
    <property type="match status" value="1"/>
</dbReference>
<dbReference type="Proteomes" id="UP000750711">
    <property type="component" value="Unassembled WGS sequence"/>
</dbReference>
<keyword evidence="4" id="KW-0520">NAD</keyword>
<keyword evidence="2" id="KW-0125">Carotenoid biosynthesis</keyword>
<reference evidence="10" key="1">
    <citation type="submission" date="2021-03" db="EMBL/GenBank/DDBJ databases">
        <title>Comparative genomics and phylogenomic investigation of the class Geoglossomycetes provide insights into ecological specialization and systematics.</title>
        <authorList>
            <person name="Melie T."/>
            <person name="Pirro S."/>
            <person name="Miller A.N."/>
            <person name="Quandt A."/>
        </authorList>
    </citation>
    <scope>NUCLEOTIDE SEQUENCE</scope>
    <source>
        <strain evidence="10">CAQ_001_2017</strain>
    </source>
</reference>
<dbReference type="GO" id="GO:0016117">
    <property type="term" value="P:carotenoid biosynthetic process"/>
    <property type="evidence" value="ECO:0007669"/>
    <property type="project" value="UniProtKB-KW"/>
</dbReference>
<dbReference type="InterPro" id="IPR012394">
    <property type="entry name" value="Aldehyde_DH_NAD(P)"/>
</dbReference>
<evidence type="ECO:0000256" key="4">
    <source>
        <dbReference type="ARBA" id="ARBA00023027"/>
    </source>
</evidence>
<dbReference type="EMBL" id="JAGHQM010000004">
    <property type="protein sequence ID" value="KAH0566514.1"/>
    <property type="molecule type" value="Genomic_DNA"/>
</dbReference>
<dbReference type="PIRSF" id="PIRSF036492">
    <property type="entry name" value="ALDH"/>
    <property type="match status" value="1"/>
</dbReference>
<gene>
    <name evidence="10" type="ORF">GP486_000095</name>
</gene>
<organism evidence="10 11">
    <name type="scientific">Trichoglossum hirsutum</name>
    <dbReference type="NCBI Taxonomy" id="265104"/>
    <lineage>
        <taxon>Eukaryota</taxon>
        <taxon>Fungi</taxon>
        <taxon>Dikarya</taxon>
        <taxon>Ascomycota</taxon>
        <taxon>Pezizomycotina</taxon>
        <taxon>Geoglossomycetes</taxon>
        <taxon>Geoglossales</taxon>
        <taxon>Geoglossaceae</taxon>
        <taxon>Trichoglossum</taxon>
    </lineage>
</organism>
<evidence type="ECO:0000256" key="1">
    <source>
        <dbReference type="ARBA" id="ARBA00009986"/>
    </source>
</evidence>
<dbReference type="PROSITE" id="PS00687">
    <property type="entry name" value="ALDEHYDE_DEHYDR_GLU"/>
    <property type="match status" value="1"/>
</dbReference>
<evidence type="ECO:0000313" key="10">
    <source>
        <dbReference type="EMBL" id="KAH0566514.1"/>
    </source>
</evidence>
<sequence length="517" mass="57169">MAPSTTIPAFSHTPIDAIPGIAAKARATFRSQKTKPLEYRLTQLRKLWWGLKDYEAALVEACKLDLGKPSFETSTGEVMWCQNDIIFVCKNLKKWIADEKAPDIDVKHAMVNPRIRKEPLGTVLVIGAFNFPVQLSLGPFIGAIAAGNTAILKPSELSSNTAAVMQRIIEEYLDPSAYFCVQGAVPETTELLNQKWDKIFYTGSPGVGILIAKKAAETLTPVTLELGGKNPAIISRFADTRLAARRLAWGKVINSGQVCLSHNYILIDKEALPSFVNELSIALKEFFPNGAKSSPDYARIVNERHFHRIKKMLDETHGKILIGGTMDEKEKFIEPTVIQVDSLDDSLIKEESFGPLFPLLPVDDLDQAIRIANEVDSTPLAMYPFSQKKEDIDRLLNEITSGGASINDSFFHGSIPTLPFGGVGSSGQGSYRGKASFDTFTHHRSVTHTPSWLEKLVAIRYPPYGEKLSRYRKLAAKKPNFDREGKINNHMLAWFLTLGGEPGKSATARWLAILLGE</sequence>
<dbReference type="GO" id="GO:0005737">
    <property type="term" value="C:cytoplasm"/>
    <property type="evidence" value="ECO:0007669"/>
    <property type="project" value="TreeGrafter"/>
</dbReference>
<dbReference type="InterPro" id="IPR015590">
    <property type="entry name" value="Aldehyde_DH_dom"/>
</dbReference>
<dbReference type="SUPFAM" id="SSF53720">
    <property type="entry name" value="ALDH-like"/>
    <property type="match status" value="1"/>
</dbReference>
<evidence type="ECO:0000313" key="11">
    <source>
        <dbReference type="Proteomes" id="UP000750711"/>
    </source>
</evidence>
<dbReference type="FunFam" id="3.40.309.10:FF:000025">
    <property type="entry name" value="Aldehyde dehydrogenase"/>
    <property type="match status" value="1"/>
</dbReference>
<evidence type="ECO:0000256" key="6">
    <source>
        <dbReference type="PIRSR" id="PIRSR036492-1"/>
    </source>
</evidence>
<dbReference type="InterPro" id="IPR029510">
    <property type="entry name" value="Ald_DH_CS_GLU"/>
</dbReference>
<comment type="similarity">
    <text evidence="1 5 8">Belongs to the aldehyde dehydrogenase family.</text>
</comment>
<protein>
    <recommendedName>
        <fullName evidence="5">Aldehyde dehydrogenase</fullName>
    </recommendedName>
</protein>
<keyword evidence="3 5" id="KW-0560">Oxidoreductase</keyword>
<evidence type="ECO:0000256" key="5">
    <source>
        <dbReference type="PIRNR" id="PIRNR036492"/>
    </source>
</evidence>
<dbReference type="InterPro" id="IPR016162">
    <property type="entry name" value="Ald_DH_N"/>
</dbReference>
<feature type="domain" description="Aldehyde dehydrogenase" evidence="9">
    <location>
        <begin position="20"/>
        <end position="446"/>
    </location>
</feature>
<feature type="active site" evidence="6 7">
    <location>
        <position position="225"/>
    </location>
</feature>
<comment type="caution">
    <text evidence="10">The sequence shown here is derived from an EMBL/GenBank/DDBJ whole genome shotgun (WGS) entry which is preliminary data.</text>
</comment>
<dbReference type="Gene3D" id="3.40.605.10">
    <property type="entry name" value="Aldehyde Dehydrogenase, Chain A, domain 1"/>
    <property type="match status" value="1"/>
</dbReference>
<dbReference type="GO" id="GO:0006081">
    <property type="term" value="P:aldehyde metabolic process"/>
    <property type="evidence" value="ECO:0007669"/>
    <property type="project" value="InterPro"/>
</dbReference>
<accession>A0A9P8LJN1</accession>
<name>A0A9P8LJN1_9PEZI</name>
<evidence type="ECO:0000256" key="2">
    <source>
        <dbReference type="ARBA" id="ARBA00022746"/>
    </source>
</evidence>
<feature type="active site" evidence="6">
    <location>
        <position position="259"/>
    </location>
</feature>